<evidence type="ECO:0000313" key="1">
    <source>
        <dbReference type="EMBL" id="PJJ79079.1"/>
    </source>
</evidence>
<reference evidence="1 2" key="1">
    <citation type="submission" date="2017-11" db="EMBL/GenBank/DDBJ databases">
        <title>Genomic Encyclopedia of Archaeal and Bacterial Type Strains, Phase II (KMG-II): From Individual Species to Whole Genera.</title>
        <authorList>
            <person name="Goeker M."/>
        </authorList>
    </citation>
    <scope>NUCLEOTIDE SEQUENCE [LARGE SCALE GENOMIC DNA]</scope>
    <source>
        <strain evidence="1 2">DSM 28175</strain>
    </source>
</reference>
<comment type="caution">
    <text evidence="1">The sequence shown here is derived from an EMBL/GenBank/DDBJ whole genome shotgun (WGS) entry which is preliminary data.</text>
</comment>
<keyword evidence="2" id="KW-1185">Reference proteome</keyword>
<sequence length="187" mass="21384">MKRLAIPLLLLFAACGHDKSGKNYNKHDTVFTTQNTTKVITPVVKATDPVASIRQRVERINTSNFAKKHFEFMCDEKTKVDYLYENKQPVKVSIDYGWVGDAHAIEDYYFDNGQLIFFYEFVEGGPACEGCIKTNEYRSYIVDNKVIKYLKNKTQEKCKRCEFGSVSKPYKMLTINTAEGAKSALCN</sequence>
<dbReference type="Proteomes" id="UP000242687">
    <property type="component" value="Unassembled WGS sequence"/>
</dbReference>
<dbReference type="AlphaFoldDB" id="A0A2H9VL63"/>
<dbReference type="RefSeq" id="WP_100341445.1">
    <property type="nucleotide sequence ID" value="NZ_PGFJ01000002.1"/>
</dbReference>
<evidence type="ECO:0000313" key="2">
    <source>
        <dbReference type="Proteomes" id="UP000242687"/>
    </source>
</evidence>
<accession>A0A2H9VL63</accession>
<dbReference type="OrthoDB" id="1494523at2"/>
<organism evidence="1 2">
    <name type="scientific">Mucilaginibacter auburnensis</name>
    <dbReference type="NCBI Taxonomy" id="1457233"/>
    <lineage>
        <taxon>Bacteria</taxon>
        <taxon>Pseudomonadati</taxon>
        <taxon>Bacteroidota</taxon>
        <taxon>Sphingobacteriia</taxon>
        <taxon>Sphingobacteriales</taxon>
        <taxon>Sphingobacteriaceae</taxon>
        <taxon>Mucilaginibacter</taxon>
    </lineage>
</organism>
<protein>
    <recommendedName>
        <fullName evidence="3">Lipoprotein</fullName>
    </recommendedName>
</protein>
<name>A0A2H9VL63_9SPHI</name>
<evidence type="ECO:0008006" key="3">
    <source>
        <dbReference type="Google" id="ProtNLM"/>
    </source>
</evidence>
<dbReference type="PROSITE" id="PS51257">
    <property type="entry name" value="PROKAR_LIPOPROTEIN"/>
    <property type="match status" value="1"/>
</dbReference>
<proteinExistence type="predicted"/>
<dbReference type="EMBL" id="PGFJ01000002">
    <property type="protein sequence ID" value="PJJ79079.1"/>
    <property type="molecule type" value="Genomic_DNA"/>
</dbReference>
<gene>
    <name evidence="1" type="ORF">CLV57_2203</name>
</gene>